<dbReference type="EMBL" id="DVMM01000200">
    <property type="protein sequence ID" value="HIU30415.1"/>
    <property type="molecule type" value="Genomic_DNA"/>
</dbReference>
<evidence type="ECO:0000256" key="10">
    <source>
        <dbReference type="ARBA" id="ARBA00038367"/>
    </source>
</evidence>
<feature type="binding site" evidence="12">
    <location>
        <position position="310"/>
    </location>
    <ligand>
        <name>UDP-N-acetyl-alpha-D-glucosamine</name>
        <dbReference type="ChEBI" id="CHEBI:57705"/>
    </ligand>
</feature>
<dbReference type="CDD" id="cd01555">
    <property type="entry name" value="UdpNAET"/>
    <property type="match status" value="1"/>
</dbReference>
<dbReference type="GO" id="GO:0051301">
    <property type="term" value="P:cell division"/>
    <property type="evidence" value="ECO:0007669"/>
    <property type="project" value="UniProtKB-KW"/>
</dbReference>
<comment type="similarity">
    <text evidence="10 12">Belongs to the EPSP synthase family. MurA subfamily.</text>
</comment>
<dbReference type="InterPro" id="IPR001986">
    <property type="entry name" value="Enolpyruvate_Tfrase_dom"/>
</dbReference>
<feature type="domain" description="Enolpyruvate transferase" evidence="13">
    <location>
        <begin position="7"/>
        <end position="411"/>
    </location>
</feature>
<comment type="subcellular location">
    <subcellularLocation>
        <location evidence="1 12">Cytoplasm</location>
    </subcellularLocation>
</comment>
<evidence type="ECO:0000256" key="12">
    <source>
        <dbReference type="HAMAP-Rule" id="MF_00111"/>
    </source>
</evidence>
<organism evidence="14 15">
    <name type="scientific">Candidatus Egerieisoma faecipullorum</name>
    <dbReference type="NCBI Taxonomy" id="2840963"/>
    <lineage>
        <taxon>Bacteria</taxon>
        <taxon>Bacillati</taxon>
        <taxon>Bacillota</taxon>
        <taxon>Clostridia</taxon>
        <taxon>Eubacteriales</taxon>
        <taxon>Clostridiaceae</taxon>
        <taxon>Clostridiaceae incertae sedis</taxon>
        <taxon>Candidatus Egerieisoma</taxon>
    </lineage>
</organism>
<dbReference type="NCBIfam" id="NF009470">
    <property type="entry name" value="PRK12830.1"/>
    <property type="match status" value="1"/>
</dbReference>
<dbReference type="Proteomes" id="UP000824089">
    <property type="component" value="Unassembled WGS sequence"/>
</dbReference>
<evidence type="ECO:0000256" key="11">
    <source>
        <dbReference type="ARBA" id="ARBA00047527"/>
    </source>
</evidence>
<evidence type="ECO:0000256" key="2">
    <source>
        <dbReference type="ARBA" id="ARBA00004752"/>
    </source>
</evidence>
<comment type="function">
    <text evidence="12">Cell wall formation. Adds enolpyruvyl to UDP-N-acetylglucosamine.</text>
</comment>
<feature type="binding site" evidence="12">
    <location>
        <begin position="122"/>
        <end position="126"/>
    </location>
    <ligand>
        <name>UDP-N-acetyl-alpha-D-glucosamine</name>
        <dbReference type="ChEBI" id="CHEBI:57705"/>
    </ligand>
</feature>
<dbReference type="HAMAP" id="MF_00111">
    <property type="entry name" value="MurA"/>
    <property type="match status" value="1"/>
</dbReference>
<dbReference type="NCBIfam" id="NF006873">
    <property type="entry name" value="PRK09369.1"/>
    <property type="match status" value="1"/>
</dbReference>
<keyword evidence="8 12" id="KW-0131">Cell cycle</keyword>
<dbReference type="AlphaFoldDB" id="A0A9D1IBJ9"/>
<proteinExistence type="inferred from homology"/>
<feature type="modified residue" description="2-(S-cysteinyl)pyruvic acid O-phosphothioketal" evidence="12">
    <location>
        <position position="117"/>
    </location>
</feature>
<keyword evidence="3 12" id="KW-0963">Cytoplasm</keyword>
<accession>A0A9D1IBJ9</accession>
<feature type="binding site" evidence="12">
    <location>
        <position position="93"/>
    </location>
    <ligand>
        <name>UDP-N-acetyl-alpha-D-glucosamine</name>
        <dbReference type="ChEBI" id="CHEBI:57705"/>
    </ligand>
</feature>
<dbReference type="InterPro" id="IPR050068">
    <property type="entry name" value="MurA_subfamily"/>
</dbReference>
<dbReference type="PANTHER" id="PTHR43783">
    <property type="entry name" value="UDP-N-ACETYLGLUCOSAMINE 1-CARBOXYVINYLTRANSFERASE"/>
    <property type="match status" value="1"/>
</dbReference>
<evidence type="ECO:0000256" key="7">
    <source>
        <dbReference type="ARBA" id="ARBA00022984"/>
    </source>
</evidence>
<name>A0A9D1IBJ9_9CLOT</name>
<dbReference type="InterPro" id="IPR036968">
    <property type="entry name" value="Enolpyruvate_Tfrase_sf"/>
</dbReference>
<keyword evidence="6 12" id="KW-0133">Cell shape</keyword>
<evidence type="ECO:0000256" key="4">
    <source>
        <dbReference type="ARBA" id="ARBA00022618"/>
    </source>
</evidence>
<dbReference type="SUPFAM" id="SSF55205">
    <property type="entry name" value="EPT/RTPC-like"/>
    <property type="match status" value="1"/>
</dbReference>
<dbReference type="GO" id="GO:0008760">
    <property type="term" value="F:UDP-N-acetylglucosamine 1-carboxyvinyltransferase activity"/>
    <property type="evidence" value="ECO:0007669"/>
    <property type="project" value="UniProtKB-UniRule"/>
</dbReference>
<keyword evidence="12" id="KW-0670">Pyruvate</keyword>
<feature type="binding site" evidence="12">
    <location>
        <begin position="22"/>
        <end position="23"/>
    </location>
    <ligand>
        <name>phosphoenolpyruvate</name>
        <dbReference type="ChEBI" id="CHEBI:58702"/>
    </ligand>
</feature>
<protein>
    <recommendedName>
        <fullName evidence="12">UDP-N-acetylglucosamine 1-carboxyvinyltransferase</fullName>
        <ecNumber evidence="12">2.5.1.7</ecNumber>
    </recommendedName>
    <alternativeName>
        <fullName evidence="12">Enoylpyruvate transferase</fullName>
    </alternativeName>
    <alternativeName>
        <fullName evidence="12">UDP-N-acetylglucosamine enolpyruvyl transferase</fullName>
        <shortName evidence="12">EPT</shortName>
    </alternativeName>
</protein>
<evidence type="ECO:0000256" key="8">
    <source>
        <dbReference type="ARBA" id="ARBA00023306"/>
    </source>
</evidence>
<dbReference type="GO" id="GO:0019277">
    <property type="term" value="P:UDP-N-acetylgalactosamine biosynthetic process"/>
    <property type="evidence" value="ECO:0007669"/>
    <property type="project" value="InterPro"/>
</dbReference>
<comment type="pathway">
    <text evidence="2 12">Cell wall biogenesis; peptidoglycan biosynthesis.</text>
</comment>
<evidence type="ECO:0000259" key="13">
    <source>
        <dbReference type="Pfam" id="PF00275"/>
    </source>
</evidence>
<evidence type="ECO:0000313" key="14">
    <source>
        <dbReference type="EMBL" id="HIU30415.1"/>
    </source>
</evidence>
<evidence type="ECO:0000256" key="6">
    <source>
        <dbReference type="ARBA" id="ARBA00022960"/>
    </source>
</evidence>
<comment type="caution">
    <text evidence="14">The sequence shown here is derived from an EMBL/GenBank/DDBJ whole genome shotgun (WGS) entry which is preliminary data.</text>
</comment>
<reference evidence="14" key="2">
    <citation type="journal article" date="2021" name="PeerJ">
        <title>Extensive microbial diversity within the chicken gut microbiome revealed by metagenomics and culture.</title>
        <authorList>
            <person name="Gilroy R."/>
            <person name="Ravi A."/>
            <person name="Getino M."/>
            <person name="Pursley I."/>
            <person name="Horton D.L."/>
            <person name="Alikhan N.F."/>
            <person name="Baker D."/>
            <person name="Gharbi K."/>
            <person name="Hall N."/>
            <person name="Watson M."/>
            <person name="Adriaenssens E.M."/>
            <person name="Foster-Nyarko E."/>
            <person name="Jarju S."/>
            <person name="Secka A."/>
            <person name="Antonio M."/>
            <person name="Oren A."/>
            <person name="Chaudhuri R.R."/>
            <person name="La Ragione R."/>
            <person name="Hildebrand F."/>
            <person name="Pallen M.J."/>
        </authorList>
    </citation>
    <scope>NUCLEOTIDE SEQUENCE</scope>
    <source>
        <strain evidence="14">CHK195-4489</strain>
    </source>
</reference>
<dbReference type="GO" id="GO:0008360">
    <property type="term" value="P:regulation of cell shape"/>
    <property type="evidence" value="ECO:0007669"/>
    <property type="project" value="UniProtKB-KW"/>
</dbReference>
<dbReference type="Pfam" id="PF00275">
    <property type="entry name" value="EPSP_synthase"/>
    <property type="match status" value="1"/>
</dbReference>
<comment type="caution">
    <text evidence="12">Lacks conserved residue(s) required for the propagation of feature annotation.</text>
</comment>
<dbReference type="EC" id="2.5.1.7" evidence="12"/>
<evidence type="ECO:0000256" key="9">
    <source>
        <dbReference type="ARBA" id="ARBA00023316"/>
    </source>
</evidence>
<feature type="binding site" evidence="12">
    <location>
        <position position="332"/>
    </location>
    <ligand>
        <name>UDP-N-acetyl-alpha-D-glucosamine</name>
        <dbReference type="ChEBI" id="CHEBI:57705"/>
    </ligand>
</feature>
<keyword evidence="9 12" id="KW-0961">Cell wall biogenesis/degradation</keyword>
<keyword evidence="7 12" id="KW-0573">Peptidoglycan synthesis</keyword>
<dbReference type="NCBIfam" id="TIGR01072">
    <property type="entry name" value="murA"/>
    <property type="match status" value="1"/>
</dbReference>
<keyword evidence="5 12" id="KW-0808">Transferase</keyword>
<dbReference type="PANTHER" id="PTHR43783:SF2">
    <property type="entry name" value="UDP-N-ACETYLGLUCOSAMINE 1-CARBOXYVINYLTRANSFERASE 2"/>
    <property type="match status" value="1"/>
</dbReference>
<comment type="catalytic activity">
    <reaction evidence="11 12">
        <text>phosphoenolpyruvate + UDP-N-acetyl-alpha-D-glucosamine = UDP-N-acetyl-3-O-(1-carboxyvinyl)-alpha-D-glucosamine + phosphate</text>
        <dbReference type="Rhea" id="RHEA:18681"/>
        <dbReference type="ChEBI" id="CHEBI:43474"/>
        <dbReference type="ChEBI" id="CHEBI:57705"/>
        <dbReference type="ChEBI" id="CHEBI:58702"/>
        <dbReference type="ChEBI" id="CHEBI:68483"/>
        <dbReference type="EC" id="2.5.1.7"/>
    </reaction>
</comment>
<evidence type="ECO:0000256" key="3">
    <source>
        <dbReference type="ARBA" id="ARBA00022490"/>
    </source>
</evidence>
<evidence type="ECO:0000256" key="5">
    <source>
        <dbReference type="ARBA" id="ARBA00022679"/>
    </source>
</evidence>
<dbReference type="Gene3D" id="3.65.10.10">
    <property type="entry name" value="Enolpyruvate transferase domain"/>
    <property type="match status" value="2"/>
</dbReference>
<evidence type="ECO:0000313" key="15">
    <source>
        <dbReference type="Proteomes" id="UP000824089"/>
    </source>
</evidence>
<sequence length="425" mass="45345">MCKFVITGGQTLRGELTVSGSKNAALPIVSAAILAEGPCTIENIPDIADVQAMLDILRKLGAVVEELDRNTIRIDATKVSSHEATFDLVSKLRGSYYLMGAFLGRFGQAVVSLPGGCKLGTRPIDQHLKGFQALGVDIEEAYGKVTAKAYDESGLLHGNNIYLDVVSVGATINLMLAACKAAGQTVIENCAREPHVVDVANFLNSMGAKIRGAGTDIIKITGVPKLHGVEMYSIIPDQIEAGTYMIAAAATGGEITIKNIIPRHQESLTAKLQEMSIGVEEGEDWIRIYNNGSVSAAHVKTLPYPGFPTDMQPQITVLLSRADGTSKIVEGVTDFRFQYTEELKRMGADITVNGKMAMVSGPKSLKGTIVRAPDLRGGAALVIAALMAEGDTVIQDVQFIDRGYDNIVGKLQSVGARIVRVEDDN</sequence>
<evidence type="ECO:0000256" key="1">
    <source>
        <dbReference type="ARBA" id="ARBA00004496"/>
    </source>
</evidence>
<dbReference type="InterPro" id="IPR013792">
    <property type="entry name" value="RNA3'P_cycl/enolpyr_Trfase_a/b"/>
</dbReference>
<dbReference type="GO" id="GO:0005737">
    <property type="term" value="C:cytoplasm"/>
    <property type="evidence" value="ECO:0007669"/>
    <property type="project" value="UniProtKB-SubCell"/>
</dbReference>
<reference evidence="14" key="1">
    <citation type="submission" date="2020-10" db="EMBL/GenBank/DDBJ databases">
        <authorList>
            <person name="Gilroy R."/>
        </authorList>
    </citation>
    <scope>NUCLEOTIDE SEQUENCE</scope>
    <source>
        <strain evidence="14">CHK195-4489</strain>
    </source>
</reference>
<keyword evidence="4 12" id="KW-0132">Cell division</keyword>
<dbReference type="GO" id="GO:0071555">
    <property type="term" value="P:cell wall organization"/>
    <property type="evidence" value="ECO:0007669"/>
    <property type="project" value="UniProtKB-KW"/>
</dbReference>
<dbReference type="FunFam" id="3.65.10.10:FF:000001">
    <property type="entry name" value="UDP-N-acetylglucosamine 1-carboxyvinyltransferase"/>
    <property type="match status" value="1"/>
</dbReference>
<feature type="active site" description="Proton donor" evidence="12">
    <location>
        <position position="117"/>
    </location>
</feature>
<gene>
    <name evidence="12" type="primary">murA</name>
    <name evidence="14" type="ORF">IAD50_09005</name>
</gene>
<dbReference type="GO" id="GO:0009252">
    <property type="term" value="P:peptidoglycan biosynthetic process"/>
    <property type="evidence" value="ECO:0007669"/>
    <property type="project" value="UniProtKB-UniRule"/>
</dbReference>
<dbReference type="InterPro" id="IPR005750">
    <property type="entry name" value="UDP_GlcNAc_COvinyl_MurA"/>
</dbReference>